<evidence type="ECO:0000313" key="2">
    <source>
        <dbReference type="EnsemblMetazoa" id="PHUM376150-PA"/>
    </source>
</evidence>
<dbReference type="InterPro" id="IPR011990">
    <property type="entry name" value="TPR-like_helical_dom_sf"/>
</dbReference>
<proteinExistence type="predicted"/>
<protein>
    <submittedName>
        <fullName evidence="1 2">Uncharacterized protein</fullName>
    </submittedName>
</protein>
<dbReference type="InParanoid" id="E0VQD2"/>
<reference evidence="1" key="2">
    <citation type="submission" date="2007-04" db="EMBL/GenBank/DDBJ databases">
        <title>The genome of the human body louse.</title>
        <authorList>
            <consortium name="The Human Body Louse Genome Consortium"/>
            <person name="Kirkness E."/>
            <person name="Walenz B."/>
            <person name="Hass B."/>
            <person name="Bruggner R."/>
            <person name="Strausberg R."/>
        </authorList>
    </citation>
    <scope>NUCLEOTIDE SEQUENCE</scope>
    <source>
        <strain evidence="1">USDA</strain>
    </source>
</reference>
<dbReference type="HOGENOM" id="CLU_032596_0_0_1"/>
<dbReference type="AlphaFoldDB" id="E0VQD2"/>
<dbReference type="EMBL" id="AAZO01004395">
    <property type="status" value="NOT_ANNOTATED_CDS"/>
    <property type="molecule type" value="Genomic_DNA"/>
</dbReference>
<dbReference type="GeneID" id="8240227"/>
<dbReference type="OMA" id="VMPGCKP"/>
<dbReference type="Gene3D" id="1.25.40.10">
    <property type="entry name" value="Tetratricopeptide repeat domain"/>
    <property type="match status" value="1"/>
</dbReference>
<dbReference type="SUPFAM" id="SSF48452">
    <property type="entry name" value="TPR-like"/>
    <property type="match status" value="1"/>
</dbReference>
<gene>
    <name evidence="2" type="primary">8240227</name>
    <name evidence="1" type="ORF">Phum_PHUM376150</name>
</gene>
<dbReference type="PANTHER" id="PTHR21391:SF0">
    <property type="entry name" value="AT04489P-RELATED"/>
    <property type="match status" value="1"/>
</dbReference>
<name>E0VQD2_PEDHC</name>
<dbReference type="VEuPathDB" id="VectorBase:PHUM376150"/>
<dbReference type="PANTHER" id="PTHR21391">
    <property type="entry name" value="AT04489P-RELATED"/>
    <property type="match status" value="1"/>
</dbReference>
<sequence length="636" mass="74673">MANKFELKKVESTEFDTPVVFTSQDQKSMPFGFLTTYREMAWKNYKRAEFEASTRNFNITVGMYPDDRRAVIGRGFSRSKNTLFEGALRDAEYVLAQNDCDKEAIFLQALSRYELGDFEDGLRAFHNGMNKRGKRPEFQNGRYQAEGTIEDCIGRYAGPVLTDMNVIIRKMDLKNEKDRKLKERASKYVDDLGITAPPPCSYFEWNRYVRSQKQLNSMLAETYLGKLNNDRKWFQQALENPNVISVNKMGTTKILKLAKKALDDLNRRKEILQSRKPYYHIKFKIEKSEKKLKKKKEMQNFDMIISKTRIVEKMLGKLFKEKEYKNTKNCIELADRIKKNLDKTPKKWLPKKKEYASALYSLMSIVYLDLKKLKPHLNLSENYKRILYWFGFDGKYLDLKMEPLVQETCYPFADYKNWLATYESYLEFASSEVERAWIHHEIGRCYGEFHKWEHMTLRGRKCFFAAKNCNHLPWMINGLFMMTVGESNCHNKEEALQSLKDCLECAYKYKDESIIEFLLLATRVLREKDFQETLLDTEYIIRKREEFIVNLMRDPDIIERAKDLFNRMMPLPAKRKMSICPGIKPKNGKTCSFGRKSIIPGGSGGRLGLHPINECTYEEFIDVKNLSPVTSTIRSV</sequence>
<dbReference type="EMBL" id="DS235418">
    <property type="protein sequence ID" value="EEB15588.1"/>
    <property type="molecule type" value="Genomic_DNA"/>
</dbReference>
<reference evidence="1" key="1">
    <citation type="submission" date="2007-04" db="EMBL/GenBank/DDBJ databases">
        <title>Annotation of Pediculus humanus corporis strain USDA.</title>
        <authorList>
            <person name="Kirkness E."/>
            <person name="Hannick L."/>
            <person name="Hass B."/>
            <person name="Bruggner R."/>
            <person name="Lawson D."/>
            <person name="Bidwell S."/>
            <person name="Joardar V."/>
            <person name="Caler E."/>
            <person name="Walenz B."/>
            <person name="Inman J."/>
            <person name="Schobel S."/>
            <person name="Galinsky K."/>
            <person name="Amedeo P."/>
            <person name="Strausberg R."/>
        </authorList>
    </citation>
    <scope>NUCLEOTIDE SEQUENCE</scope>
    <source>
        <strain evidence="1">USDA</strain>
    </source>
</reference>
<dbReference type="OrthoDB" id="10268002at2759"/>
<dbReference type="RefSeq" id="XP_002428326.1">
    <property type="nucleotide sequence ID" value="XM_002428281.1"/>
</dbReference>
<evidence type="ECO:0000313" key="1">
    <source>
        <dbReference type="EMBL" id="EEB15588.1"/>
    </source>
</evidence>
<accession>E0VQD2</accession>
<evidence type="ECO:0000313" key="3">
    <source>
        <dbReference type="Proteomes" id="UP000009046"/>
    </source>
</evidence>
<dbReference type="eggNOG" id="KOG1124">
    <property type="taxonomic scope" value="Eukaryota"/>
</dbReference>
<dbReference type="FunCoup" id="E0VQD2">
    <property type="interactions" value="56"/>
</dbReference>
<dbReference type="Proteomes" id="UP000009046">
    <property type="component" value="Unassembled WGS sequence"/>
</dbReference>
<dbReference type="KEGG" id="phu:Phum_PHUM376150"/>
<organism>
    <name type="scientific">Pediculus humanus subsp. corporis</name>
    <name type="common">Body louse</name>
    <dbReference type="NCBI Taxonomy" id="121224"/>
    <lineage>
        <taxon>Eukaryota</taxon>
        <taxon>Metazoa</taxon>
        <taxon>Ecdysozoa</taxon>
        <taxon>Arthropoda</taxon>
        <taxon>Hexapoda</taxon>
        <taxon>Insecta</taxon>
        <taxon>Pterygota</taxon>
        <taxon>Neoptera</taxon>
        <taxon>Paraneoptera</taxon>
        <taxon>Psocodea</taxon>
        <taxon>Troctomorpha</taxon>
        <taxon>Phthiraptera</taxon>
        <taxon>Anoplura</taxon>
        <taxon>Pediculidae</taxon>
        <taxon>Pediculus</taxon>
    </lineage>
</organism>
<dbReference type="CTD" id="8240227"/>
<reference evidence="2" key="3">
    <citation type="submission" date="2020-05" db="UniProtKB">
        <authorList>
            <consortium name="EnsemblMetazoa"/>
        </authorList>
    </citation>
    <scope>IDENTIFICATION</scope>
    <source>
        <strain evidence="2">USDA</strain>
    </source>
</reference>
<dbReference type="STRING" id="121224.E0VQD2"/>
<dbReference type="EnsemblMetazoa" id="PHUM376150-RA">
    <property type="protein sequence ID" value="PHUM376150-PA"/>
    <property type="gene ID" value="PHUM376150"/>
</dbReference>
<keyword evidence="3" id="KW-1185">Reference proteome</keyword>